<dbReference type="AlphaFoldDB" id="A0A091AQH9"/>
<dbReference type="Proteomes" id="UP000029385">
    <property type="component" value="Unassembled WGS sequence"/>
</dbReference>
<evidence type="ECO:0000256" key="4">
    <source>
        <dbReference type="ARBA" id="ARBA00022884"/>
    </source>
</evidence>
<evidence type="ECO:0000256" key="1">
    <source>
        <dbReference type="ARBA" id="ARBA00022490"/>
    </source>
</evidence>
<protein>
    <recommendedName>
        <fullName evidence="5">Dual-action ribosomal maturation protein DarP</fullName>
    </recommendedName>
    <alternativeName>
        <fullName evidence="5">Large ribosomal subunit assembly factor DarP</fullName>
    </alternativeName>
</protein>
<dbReference type="eggNOG" id="COG3028">
    <property type="taxonomic scope" value="Bacteria"/>
</dbReference>
<evidence type="ECO:0000313" key="6">
    <source>
        <dbReference type="EMBL" id="KFN41392.1"/>
    </source>
</evidence>
<dbReference type="HAMAP" id="MF_00765">
    <property type="entry name" value="DarP"/>
    <property type="match status" value="1"/>
</dbReference>
<dbReference type="PANTHER" id="PTHR38101:SF1">
    <property type="entry name" value="UPF0307 PROTEIN YJGA"/>
    <property type="match status" value="1"/>
</dbReference>
<sequence>MRQPEDLMNAMRGIEEESGEFLGPSRGELRREALAVLELAERLVKLPHARLLQLPLSEDLVGHVMDAQRITAQIAHKRQVGFLAKKLRREDDELLTSLRTALDHDKSESRRENAALHRIEALRDRLIEEGDSALSEIVAEHPHADRQHLRQLARNAKEEKLRNKPPHAYRELFRELRELMNADAEDPSDP</sequence>
<keyword evidence="3 5" id="KW-0699">rRNA-binding</keyword>
<dbReference type="InterPro" id="IPR006839">
    <property type="entry name" value="DarP"/>
</dbReference>
<keyword evidence="4 5" id="KW-0694">RNA-binding</keyword>
<dbReference type="PIRSF" id="PIRSF016183">
    <property type="entry name" value="UCP016183"/>
    <property type="match status" value="1"/>
</dbReference>
<evidence type="ECO:0000313" key="7">
    <source>
        <dbReference type="Proteomes" id="UP000029385"/>
    </source>
</evidence>
<name>A0A091AQH9_9GAMM</name>
<dbReference type="SUPFAM" id="SSF158710">
    <property type="entry name" value="PSPTO4464-like"/>
    <property type="match status" value="1"/>
</dbReference>
<reference evidence="6 7" key="1">
    <citation type="submission" date="2013-09" db="EMBL/GenBank/DDBJ databases">
        <title>Genome sequencing of Arenimonas oryziterrae.</title>
        <authorList>
            <person name="Chen F."/>
            <person name="Wang G."/>
        </authorList>
    </citation>
    <scope>NUCLEOTIDE SEQUENCE [LARGE SCALE GENOMIC DNA]</scope>
    <source>
        <strain evidence="6 7">YC6267</strain>
    </source>
</reference>
<evidence type="ECO:0000256" key="5">
    <source>
        <dbReference type="HAMAP-Rule" id="MF_00765"/>
    </source>
</evidence>
<dbReference type="STRING" id="1121015.GCA_000420545_00432"/>
<dbReference type="PANTHER" id="PTHR38101">
    <property type="entry name" value="UPF0307 PROTEIN YJGA"/>
    <property type="match status" value="1"/>
</dbReference>
<keyword evidence="7" id="KW-1185">Reference proteome</keyword>
<dbReference type="GO" id="GO:0043022">
    <property type="term" value="F:ribosome binding"/>
    <property type="evidence" value="ECO:0007669"/>
    <property type="project" value="UniProtKB-UniRule"/>
</dbReference>
<comment type="function">
    <text evidence="5">Member of a network of 50S ribosomal subunit biogenesis factors which assembles along the 30S-50S interface, preventing incorrect 23S rRNA structures from forming. Promotes peptidyl transferase center (PTC) maturation.</text>
</comment>
<evidence type="ECO:0000256" key="2">
    <source>
        <dbReference type="ARBA" id="ARBA00022517"/>
    </source>
</evidence>
<dbReference type="EMBL" id="AVCI01000045">
    <property type="protein sequence ID" value="KFN41392.1"/>
    <property type="molecule type" value="Genomic_DNA"/>
</dbReference>
<dbReference type="NCBIfam" id="NF003593">
    <property type="entry name" value="PRK05255.1-1"/>
    <property type="match status" value="1"/>
</dbReference>
<accession>A0A091AQH9</accession>
<gene>
    <name evidence="5" type="primary">darP</name>
    <name evidence="6" type="ORF">N789_05820</name>
</gene>
<evidence type="ECO:0000256" key="3">
    <source>
        <dbReference type="ARBA" id="ARBA00022730"/>
    </source>
</evidence>
<dbReference type="CDD" id="cd16331">
    <property type="entry name" value="YjgA-like"/>
    <property type="match status" value="1"/>
</dbReference>
<proteinExistence type="inferred from homology"/>
<comment type="similarity">
    <text evidence="5">Belongs to the DarP family.</text>
</comment>
<keyword evidence="1 5" id="KW-0963">Cytoplasm</keyword>
<dbReference type="GO" id="GO:0019843">
    <property type="term" value="F:rRNA binding"/>
    <property type="evidence" value="ECO:0007669"/>
    <property type="project" value="UniProtKB-UniRule"/>
</dbReference>
<dbReference type="InterPro" id="IPR023153">
    <property type="entry name" value="DarP_sf"/>
</dbReference>
<dbReference type="Pfam" id="PF04751">
    <property type="entry name" value="DarP"/>
    <property type="match status" value="1"/>
</dbReference>
<dbReference type="GO" id="GO:0005829">
    <property type="term" value="C:cytosol"/>
    <property type="evidence" value="ECO:0007669"/>
    <property type="project" value="TreeGrafter"/>
</dbReference>
<comment type="subcellular location">
    <subcellularLocation>
        <location evidence="5">Cytoplasm</location>
    </subcellularLocation>
    <text evidence="5">Associates with late stage pre-50S ribosomal subunits.</text>
</comment>
<dbReference type="PATRIC" id="fig|1121015.4.peg.2829"/>
<dbReference type="Gene3D" id="1.10.60.30">
    <property type="entry name" value="PSPTO4464-like domains"/>
    <property type="match status" value="2"/>
</dbReference>
<organism evidence="6 7">
    <name type="scientific">Arenimonas oryziterrae DSM 21050 = YC6267</name>
    <dbReference type="NCBI Taxonomy" id="1121015"/>
    <lineage>
        <taxon>Bacteria</taxon>
        <taxon>Pseudomonadati</taxon>
        <taxon>Pseudomonadota</taxon>
        <taxon>Gammaproteobacteria</taxon>
        <taxon>Lysobacterales</taxon>
        <taxon>Lysobacteraceae</taxon>
        <taxon>Arenimonas</taxon>
    </lineage>
</organism>
<comment type="caution">
    <text evidence="6">The sequence shown here is derived from an EMBL/GenBank/DDBJ whole genome shotgun (WGS) entry which is preliminary data.</text>
</comment>
<keyword evidence="2 5" id="KW-0690">Ribosome biogenesis</keyword>
<dbReference type="GO" id="GO:1902626">
    <property type="term" value="P:assembly of large subunit precursor of preribosome"/>
    <property type="evidence" value="ECO:0007669"/>
    <property type="project" value="UniProtKB-UniRule"/>
</dbReference>